<dbReference type="InterPro" id="IPR000534">
    <property type="entry name" value="Semialdehyde_DH_NAD-bd"/>
</dbReference>
<name>A0A6B7LWH1_SERMA</name>
<dbReference type="InterPro" id="IPR016040">
    <property type="entry name" value="NAD(P)-bd_dom"/>
</dbReference>
<dbReference type="PANTHER" id="PTHR14097:SF7">
    <property type="entry name" value="OXIDOREDUCTASE HTATIP2"/>
    <property type="match status" value="1"/>
</dbReference>
<accession>A0A6B7LWH1</accession>
<dbReference type="GO" id="GO:0051287">
    <property type="term" value="F:NAD binding"/>
    <property type="evidence" value="ECO:0007669"/>
    <property type="project" value="InterPro"/>
</dbReference>
<sequence length="212" mass="23288">MARALLVGATGLVGRELLQRLQSDPQVTAIVAPTRAPLPPHGKLTNPVGDALFELLSSLQQPVDLVFCCLGTTRQAAGSADAFRYVDYQLVVESALTGRRLGAQHCLVVSALGANAHSTFLYNRTKGEMEQALREQHWPRLTLVRPSMLVGDRPAPRLMERLTLPLFRLLPGKWRAVAAKDVAQTLMQQAFTPGEGVRVLESDRLHCYRGSR</sequence>
<dbReference type="PANTHER" id="PTHR14097">
    <property type="entry name" value="OXIDOREDUCTASE HTATIP2"/>
    <property type="match status" value="1"/>
</dbReference>
<dbReference type="Pfam" id="PF13460">
    <property type="entry name" value="NAD_binding_10"/>
    <property type="match status" value="1"/>
</dbReference>
<dbReference type="EMBL" id="MK507745">
    <property type="protein sequence ID" value="QFF90874.1"/>
    <property type="molecule type" value="Genomic_DNA"/>
</dbReference>
<dbReference type="SUPFAM" id="SSF51735">
    <property type="entry name" value="NAD(P)-binding Rossmann-fold domains"/>
    <property type="match status" value="1"/>
</dbReference>
<evidence type="ECO:0000259" key="1">
    <source>
        <dbReference type="SMART" id="SM00859"/>
    </source>
</evidence>
<protein>
    <recommendedName>
        <fullName evidence="1">Semialdehyde dehydrogenase NAD-binding domain-containing protein</fullName>
    </recommendedName>
</protein>
<dbReference type="AlphaFoldDB" id="A0A6B7LWH1"/>
<reference evidence="2" key="1">
    <citation type="journal article" date="2019" name="Microorganisms">
        <title>Characterization of CRISPR-Cas Systems in Serratia marcescens Isolated from Rhynchophorus ferrugineus (Olivier, 1790) (Coleoptera: Curculionidae).</title>
        <authorList>
            <person name="Scrascia M."/>
            <person name="D'Addabbo P."/>
            <person name="Roberto R."/>
            <person name="Porcelli F."/>
            <person name="Oliva M."/>
            <person name="Calia C."/>
            <person name="Dionisi A.M."/>
            <person name="Pazzani C."/>
        </authorList>
    </citation>
    <scope>NUCLEOTIDE SEQUENCE</scope>
    <source>
        <strain evidence="2">S5</strain>
    </source>
</reference>
<gene>
    <name evidence="2" type="ORF">S5_00031</name>
</gene>
<dbReference type="GO" id="GO:0016620">
    <property type="term" value="F:oxidoreductase activity, acting on the aldehyde or oxo group of donors, NAD or NADP as acceptor"/>
    <property type="evidence" value="ECO:0007669"/>
    <property type="project" value="InterPro"/>
</dbReference>
<organism evidence="2">
    <name type="scientific">Serratia marcescens</name>
    <dbReference type="NCBI Taxonomy" id="615"/>
    <lineage>
        <taxon>Bacteria</taxon>
        <taxon>Pseudomonadati</taxon>
        <taxon>Pseudomonadota</taxon>
        <taxon>Gammaproteobacteria</taxon>
        <taxon>Enterobacterales</taxon>
        <taxon>Yersiniaceae</taxon>
        <taxon>Serratia</taxon>
    </lineage>
</organism>
<dbReference type="Gene3D" id="3.40.50.720">
    <property type="entry name" value="NAD(P)-binding Rossmann-like Domain"/>
    <property type="match status" value="1"/>
</dbReference>
<dbReference type="SMART" id="SM00859">
    <property type="entry name" value="Semialdhyde_dh"/>
    <property type="match status" value="1"/>
</dbReference>
<dbReference type="InterPro" id="IPR036291">
    <property type="entry name" value="NAD(P)-bd_dom_sf"/>
</dbReference>
<evidence type="ECO:0000313" key="2">
    <source>
        <dbReference type="EMBL" id="QFF90874.1"/>
    </source>
</evidence>
<feature type="domain" description="Semialdehyde dehydrogenase NAD-binding" evidence="1">
    <location>
        <begin position="3"/>
        <end position="95"/>
    </location>
</feature>
<proteinExistence type="predicted"/>